<dbReference type="AlphaFoldDB" id="A0AAW2SHP2"/>
<feature type="domain" description="Retroviral polymerase SH3-like" evidence="5">
    <location>
        <begin position="244"/>
        <end position="283"/>
    </location>
</feature>
<dbReference type="InterPro" id="IPR025724">
    <property type="entry name" value="GAG-pre-integrase_dom"/>
</dbReference>
<organism evidence="6">
    <name type="scientific">Sesamum latifolium</name>
    <dbReference type="NCBI Taxonomy" id="2727402"/>
    <lineage>
        <taxon>Eukaryota</taxon>
        <taxon>Viridiplantae</taxon>
        <taxon>Streptophyta</taxon>
        <taxon>Embryophyta</taxon>
        <taxon>Tracheophyta</taxon>
        <taxon>Spermatophyta</taxon>
        <taxon>Magnoliopsida</taxon>
        <taxon>eudicotyledons</taxon>
        <taxon>Gunneridae</taxon>
        <taxon>Pentapetalae</taxon>
        <taxon>asterids</taxon>
        <taxon>lamiids</taxon>
        <taxon>Lamiales</taxon>
        <taxon>Pedaliaceae</taxon>
        <taxon>Sesamum</taxon>
    </lineage>
</organism>
<evidence type="ECO:0000259" key="3">
    <source>
        <dbReference type="Pfam" id="PF07727"/>
    </source>
</evidence>
<dbReference type="PANTHER" id="PTHR42648:SF27">
    <property type="entry name" value="RNA-DIRECTED DNA POLYMERASE"/>
    <property type="match status" value="1"/>
</dbReference>
<reference evidence="6" key="2">
    <citation type="journal article" date="2024" name="Plant">
        <title>Genomic evolution and insights into agronomic trait innovations of Sesamum species.</title>
        <authorList>
            <person name="Miao H."/>
            <person name="Wang L."/>
            <person name="Qu L."/>
            <person name="Liu H."/>
            <person name="Sun Y."/>
            <person name="Le M."/>
            <person name="Wang Q."/>
            <person name="Wei S."/>
            <person name="Zheng Y."/>
            <person name="Lin W."/>
            <person name="Duan Y."/>
            <person name="Cao H."/>
            <person name="Xiong S."/>
            <person name="Wang X."/>
            <person name="Wei L."/>
            <person name="Li C."/>
            <person name="Ma Q."/>
            <person name="Ju M."/>
            <person name="Zhao R."/>
            <person name="Li G."/>
            <person name="Mu C."/>
            <person name="Tian Q."/>
            <person name="Mei H."/>
            <person name="Zhang T."/>
            <person name="Gao T."/>
            <person name="Zhang H."/>
        </authorList>
    </citation>
    <scope>NUCLEOTIDE SEQUENCE</scope>
    <source>
        <strain evidence="6">KEN1</strain>
    </source>
</reference>
<dbReference type="GO" id="GO:0046872">
    <property type="term" value="F:metal ion binding"/>
    <property type="evidence" value="ECO:0007669"/>
    <property type="project" value="UniProtKB-KW"/>
</dbReference>
<sequence length="565" mass="64225">MVLTYVMICRCYKQAESNDEVVFRLRDGKAVTAEAVGNVNLVISDRVRLELKDCYLIWHARLGHISQDRIKRLVGSKSLEIDNLDNLPAYESCLKEKITRKPFVGQSTLANSLLDLIHTDVCGPLNTQARGEFSYFITFSNDRSRYGYVYLMRNKYEAFMRLSEGKWYSFSVDTSPGRLSLMAWLKGGTGLYKHGPVHMMSFTELALSFWGYALETAARLLIIAPSKSVAQTPYQIWHGKPASYKFIGYPKGTTGYYFYDPSEQKVFVSRNAVFLERGFPADTRRDELLLEESSEAPQFNVGTSSARIASTDNVPVLRRSARVPQPPERYGFLGVTGQLNSDPKTYRKAMSDIDTEKSREAMKSKMDSMSSNQIWTLVDGPKGVKPVGVSQSINVRLVLMGSHGQVHTIMLAIAAWYDYEIWQTDVKTAFLNGFVEEEIYMDQSEGFTIVGEEQKVFHLQRSIYGLKQASRSWNIRFDEVIRGYDFVKNDFDPCVCKKVSASSIAFLVLYVDDILLIENDVKMLGDNKTWLSTQFSMKNLGEASYILGIKIFRDRSKRMLGMTKN</sequence>
<evidence type="ECO:0000256" key="1">
    <source>
        <dbReference type="ARBA" id="ARBA00022723"/>
    </source>
</evidence>
<protein>
    <submittedName>
        <fullName evidence="6">Uncharacterized protein</fullName>
    </submittedName>
</protein>
<dbReference type="InterPro" id="IPR039537">
    <property type="entry name" value="Retrotran_Ty1/copia-like"/>
</dbReference>
<dbReference type="PANTHER" id="PTHR42648">
    <property type="entry name" value="TRANSPOSASE, PUTATIVE-RELATED"/>
    <property type="match status" value="1"/>
</dbReference>
<feature type="domain" description="Reverse transcriptase Ty1/copia-type" evidence="3">
    <location>
        <begin position="409"/>
        <end position="555"/>
    </location>
</feature>
<dbReference type="Pfam" id="PF13976">
    <property type="entry name" value="gag_pre-integrs"/>
    <property type="match status" value="1"/>
</dbReference>
<gene>
    <name evidence="6" type="ORF">Slati_4523900</name>
</gene>
<keyword evidence="1" id="KW-0479">Metal-binding</keyword>
<proteinExistence type="predicted"/>
<comment type="caution">
    <text evidence="6">The sequence shown here is derived from an EMBL/GenBank/DDBJ whole genome shotgun (WGS) entry which is preliminary data.</text>
</comment>
<evidence type="ECO:0000259" key="5">
    <source>
        <dbReference type="Pfam" id="PF25597"/>
    </source>
</evidence>
<evidence type="ECO:0000313" key="6">
    <source>
        <dbReference type="EMBL" id="KAL0391597.1"/>
    </source>
</evidence>
<dbReference type="InterPro" id="IPR057670">
    <property type="entry name" value="SH3_retrovirus"/>
</dbReference>
<evidence type="ECO:0000259" key="4">
    <source>
        <dbReference type="Pfam" id="PF13976"/>
    </source>
</evidence>
<dbReference type="Pfam" id="PF25597">
    <property type="entry name" value="SH3_retrovirus"/>
    <property type="match status" value="1"/>
</dbReference>
<evidence type="ECO:0000256" key="2">
    <source>
        <dbReference type="ARBA" id="ARBA00022801"/>
    </source>
</evidence>
<dbReference type="SUPFAM" id="SSF56672">
    <property type="entry name" value="DNA/RNA polymerases"/>
    <property type="match status" value="1"/>
</dbReference>
<dbReference type="InterPro" id="IPR013103">
    <property type="entry name" value="RVT_2"/>
</dbReference>
<keyword evidence="2" id="KW-0378">Hydrolase</keyword>
<feature type="domain" description="GAG-pre-integrase" evidence="4">
    <location>
        <begin position="52"/>
        <end position="97"/>
    </location>
</feature>
<accession>A0AAW2SHP2</accession>
<dbReference type="GO" id="GO:0016787">
    <property type="term" value="F:hydrolase activity"/>
    <property type="evidence" value="ECO:0007669"/>
    <property type="project" value="UniProtKB-KW"/>
</dbReference>
<dbReference type="EMBL" id="JACGWN010000017">
    <property type="protein sequence ID" value="KAL0391597.1"/>
    <property type="molecule type" value="Genomic_DNA"/>
</dbReference>
<name>A0AAW2SHP2_9LAMI</name>
<dbReference type="InterPro" id="IPR043502">
    <property type="entry name" value="DNA/RNA_pol_sf"/>
</dbReference>
<reference evidence="6" key="1">
    <citation type="submission" date="2020-06" db="EMBL/GenBank/DDBJ databases">
        <authorList>
            <person name="Li T."/>
            <person name="Hu X."/>
            <person name="Zhang T."/>
            <person name="Song X."/>
            <person name="Zhang H."/>
            <person name="Dai N."/>
            <person name="Sheng W."/>
            <person name="Hou X."/>
            <person name="Wei L."/>
        </authorList>
    </citation>
    <scope>NUCLEOTIDE SEQUENCE</scope>
    <source>
        <strain evidence="6">KEN1</strain>
        <tissue evidence="6">Leaf</tissue>
    </source>
</reference>
<dbReference type="Pfam" id="PF07727">
    <property type="entry name" value="RVT_2"/>
    <property type="match status" value="1"/>
</dbReference>